<sequence>MTEPVLEPIATTEVVFKEESQPEIIPQPEIFPEEEEEFELFYDQGESILDITRGKGPAWMLDIPGPRLADINDGITLNDKILYINELFNGDDQQYRLSIQRLNDMSSLDEVLDYTRNAFPDWDENTQAAYRFYMNVRRKVNG</sequence>
<dbReference type="EMBL" id="VSSQ01054526">
    <property type="protein sequence ID" value="MPN08474.1"/>
    <property type="molecule type" value="Genomic_DNA"/>
</dbReference>
<reference evidence="1" key="1">
    <citation type="submission" date="2019-08" db="EMBL/GenBank/DDBJ databases">
        <authorList>
            <person name="Kucharzyk K."/>
            <person name="Murdoch R.W."/>
            <person name="Higgins S."/>
            <person name="Loffler F."/>
        </authorList>
    </citation>
    <scope>NUCLEOTIDE SEQUENCE</scope>
</reference>
<comment type="caution">
    <text evidence="1">The sequence shown here is derived from an EMBL/GenBank/DDBJ whole genome shotgun (WGS) entry which is preliminary data.</text>
</comment>
<organism evidence="1">
    <name type="scientific">bioreactor metagenome</name>
    <dbReference type="NCBI Taxonomy" id="1076179"/>
    <lineage>
        <taxon>unclassified sequences</taxon>
        <taxon>metagenomes</taxon>
        <taxon>ecological metagenomes</taxon>
    </lineage>
</organism>
<protein>
    <submittedName>
        <fullName evidence="1">Uncharacterized protein</fullName>
    </submittedName>
</protein>
<name>A0A645F779_9ZZZZ</name>
<proteinExistence type="predicted"/>
<gene>
    <name evidence="1" type="ORF">SDC9_155756</name>
</gene>
<evidence type="ECO:0000313" key="1">
    <source>
        <dbReference type="EMBL" id="MPN08474.1"/>
    </source>
</evidence>
<dbReference type="AlphaFoldDB" id="A0A645F779"/>
<accession>A0A645F779</accession>